<keyword evidence="1 4" id="KW-0812">Transmembrane</keyword>
<dbReference type="InterPro" id="IPR020846">
    <property type="entry name" value="MFS_dom"/>
</dbReference>
<dbReference type="EMBL" id="PGFG01000001">
    <property type="protein sequence ID" value="PJJ75819.1"/>
    <property type="molecule type" value="Genomic_DNA"/>
</dbReference>
<feature type="transmembrane region" description="Helical" evidence="4">
    <location>
        <begin position="313"/>
        <end position="336"/>
    </location>
</feature>
<feature type="transmembrane region" description="Helical" evidence="4">
    <location>
        <begin position="173"/>
        <end position="191"/>
    </location>
</feature>
<organism evidence="6 7">
    <name type="scientific">Thermoflavifilum aggregans</name>
    <dbReference type="NCBI Taxonomy" id="454188"/>
    <lineage>
        <taxon>Bacteria</taxon>
        <taxon>Pseudomonadati</taxon>
        <taxon>Bacteroidota</taxon>
        <taxon>Chitinophagia</taxon>
        <taxon>Chitinophagales</taxon>
        <taxon>Chitinophagaceae</taxon>
        <taxon>Thermoflavifilum</taxon>
    </lineage>
</organism>
<name>A0A2M9CVA3_9BACT</name>
<feature type="transmembrane region" description="Helical" evidence="4">
    <location>
        <begin position="146"/>
        <end position="167"/>
    </location>
</feature>
<dbReference type="SUPFAM" id="SSF103473">
    <property type="entry name" value="MFS general substrate transporter"/>
    <property type="match status" value="1"/>
</dbReference>
<accession>A0A2M9CVA3</accession>
<evidence type="ECO:0000313" key="6">
    <source>
        <dbReference type="EMBL" id="PJJ75819.1"/>
    </source>
</evidence>
<evidence type="ECO:0000259" key="5">
    <source>
        <dbReference type="PROSITE" id="PS50850"/>
    </source>
</evidence>
<evidence type="ECO:0000313" key="7">
    <source>
        <dbReference type="Proteomes" id="UP000230000"/>
    </source>
</evidence>
<feature type="transmembrane region" description="Helical" evidence="4">
    <location>
        <begin position="107"/>
        <end position="125"/>
    </location>
</feature>
<dbReference type="InterPro" id="IPR011701">
    <property type="entry name" value="MFS"/>
</dbReference>
<dbReference type="GO" id="GO:0022857">
    <property type="term" value="F:transmembrane transporter activity"/>
    <property type="evidence" value="ECO:0007669"/>
    <property type="project" value="InterPro"/>
</dbReference>
<dbReference type="PANTHER" id="PTHR43129">
    <property type="entry name" value="FOSMIDOMYCIN RESISTANCE PROTEIN"/>
    <property type="match status" value="1"/>
</dbReference>
<sequence length="406" mass="44187">MEKVRVQAALSNGSQTVFPILLSLSFAHLLNDAMQSLIPSIYPLIKNNYHLDFSQIGLITLTYQLTASLLQPLVGHFTDRHPQPYSLAIGMCFTLCGLISLSAAASFHAILLSVALVGMGSSVFHPESSRMARLASGGKHGTAQSLFQVGGNTGAAIGPLLAAAIVVPFGQKYLLWFCVLACVGIAVLWRVGRWYQTHHLAAHAPHKTIRQTTHPALTRTQIGFSLFILLSLIFSKYFYLASMNNYLTFYLMAKFHISIQHAQVYLFIFLFAVAAGTMIGGPVGDRIGRKYVIWISILGVAPFTLMLPYANLFWTAILCMVIGFILSSAFSAIIVYAQELLPGKVGMISGLFFGLAFGMGGIGSAVLGELADRTSIFYVYHVCSFLPLIGLLAGFLPDIEKHIRTS</sequence>
<evidence type="ECO:0000256" key="3">
    <source>
        <dbReference type="ARBA" id="ARBA00023136"/>
    </source>
</evidence>
<proteinExistence type="predicted"/>
<evidence type="ECO:0000256" key="1">
    <source>
        <dbReference type="ARBA" id="ARBA00022692"/>
    </source>
</evidence>
<dbReference type="PROSITE" id="PS50850">
    <property type="entry name" value="MFS"/>
    <property type="match status" value="1"/>
</dbReference>
<dbReference type="PANTHER" id="PTHR43129:SF1">
    <property type="entry name" value="FOSMIDOMYCIN RESISTANCE PROTEIN"/>
    <property type="match status" value="1"/>
</dbReference>
<protein>
    <submittedName>
        <fullName evidence="6">FSR family fosmidomycin resistance protein-like MFS transporter</fullName>
    </submittedName>
</protein>
<comment type="caution">
    <text evidence="6">The sequence shown here is derived from an EMBL/GenBank/DDBJ whole genome shotgun (WGS) entry which is preliminary data.</text>
</comment>
<evidence type="ECO:0000256" key="2">
    <source>
        <dbReference type="ARBA" id="ARBA00022989"/>
    </source>
</evidence>
<dbReference type="CDD" id="cd17478">
    <property type="entry name" value="MFS_FsR"/>
    <property type="match status" value="1"/>
</dbReference>
<feature type="transmembrane region" description="Helical" evidence="4">
    <location>
        <begin position="222"/>
        <end position="242"/>
    </location>
</feature>
<evidence type="ECO:0000256" key="4">
    <source>
        <dbReference type="SAM" id="Phobius"/>
    </source>
</evidence>
<keyword evidence="7" id="KW-1185">Reference proteome</keyword>
<reference evidence="6 7" key="1">
    <citation type="submission" date="2017-11" db="EMBL/GenBank/DDBJ databases">
        <title>Genomic Encyclopedia of Archaeal and Bacterial Type Strains, Phase II (KMG-II): From Individual Species to Whole Genera.</title>
        <authorList>
            <person name="Goeker M."/>
        </authorList>
    </citation>
    <scope>NUCLEOTIDE SEQUENCE [LARGE SCALE GENOMIC DNA]</scope>
    <source>
        <strain evidence="6 7">DSM 27268</strain>
    </source>
</reference>
<keyword evidence="3 4" id="KW-0472">Membrane</keyword>
<dbReference type="Pfam" id="PF07690">
    <property type="entry name" value="MFS_1"/>
    <property type="match status" value="1"/>
</dbReference>
<feature type="domain" description="Major facilitator superfamily (MFS) profile" evidence="5">
    <location>
        <begin position="20"/>
        <end position="402"/>
    </location>
</feature>
<feature type="transmembrane region" description="Helical" evidence="4">
    <location>
        <begin position="348"/>
        <end position="371"/>
    </location>
</feature>
<feature type="transmembrane region" description="Helical" evidence="4">
    <location>
        <begin position="262"/>
        <end position="279"/>
    </location>
</feature>
<feature type="transmembrane region" description="Helical" evidence="4">
    <location>
        <begin position="377"/>
        <end position="396"/>
    </location>
</feature>
<dbReference type="AlphaFoldDB" id="A0A2M9CVA3"/>
<dbReference type="OrthoDB" id="9770492at2"/>
<dbReference type="GO" id="GO:0005886">
    <property type="term" value="C:plasma membrane"/>
    <property type="evidence" value="ECO:0007669"/>
    <property type="project" value="TreeGrafter"/>
</dbReference>
<dbReference type="Proteomes" id="UP000230000">
    <property type="component" value="Unassembled WGS sequence"/>
</dbReference>
<dbReference type="InterPro" id="IPR036259">
    <property type="entry name" value="MFS_trans_sf"/>
</dbReference>
<gene>
    <name evidence="6" type="ORF">BXY57_1409</name>
</gene>
<keyword evidence="2 4" id="KW-1133">Transmembrane helix</keyword>
<dbReference type="RefSeq" id="WP_100314375.1">
    <property type="nucleotide sequence ID" value="NZ_PGFG01000001.1"/>
</dbReference>
<dbReference type="Gene3D" id="1.20.1250.20">
    <property type="entry name" value="MFS general substrate transporter like domains"/>
    <property type="match status" value="2"/>
</dbReference>
<feature type="transmembrane region" description="Helical" evidence="4">
    <location>
        <begin position="291"/>
        <end position="307"/>
    </location>
</feature>